<name>X1SCS5_9ZZZZ</name>
<feature type="non-terminal residue" evidence="1">
    <location>
        <position position="1"/>
    </location>
</feature>
<organism evidence="1">
    <name type="scientific">marine sediment metagenome</name>
    <dbReference type="NCBI Taxonomy" id="412755"/>
    <lineage>
        <taxon>unclassified sequences</taxon>
        <taxon>metagenomes</taxon>
        <taxon>ecological metagenomes</taxon>
    </lineage>
</organism>
<accession>X1SCS5</accession>
<evidence type="ECO:0000313" key="1">
    <source>
        <dbReference type="EMBL" id="GAI73225.1"/>
    </source>
</evidence>
<proteinExistence type="predicted"/>
<dbReference type="EMBL" id="BARW01011382">
    <property type="protein sequence ID" value="GAI73225.1"/>
    <property type="molecule type" value="Genomic_DNA"/>
</dbReference>
<protein>
    <submittedName>
        <fullName evidence="1">Uncharacterized protein</fullName>
    </submittedName>
</protein>
<gene>
    <name evidence="1" type="ORF">S12H4_21979</name>
</gene>
<dbReference type="AlphaFoldDB" id="X1SCS5"/>
<comment type="caution">
    <text evidence="1">The sequence shown here is derived from an EMBL/GenBank/DDBJ whole genome shotgun (WGS) entry which is preliminary data.</text>
</comment>
<sequence length="102" mass="12161">KAWLEKVGEDSITGIHGALKSQIGLRNLLRPKEKWLKAPTYESFLKYFSHFRRWGLVEFVREEPTEWVYHKKLISIRMVEPWPNARPLPATEIVPSTRRVYR</sequence>
<reference evidence="1" key="1">
    <citation type="journal article" date="2014" name="Front. Microbiol.">
        <title>High frequency of phylogenetically diverse reductive dehalogenase-homologous genes in deep subseafloor sedimentary metagenomes.</title>
        <authorList>
            <person name="Kawai M."/>
            <person name="Futagami T."/>
            <person name="Toyoda A."/>
            <person name="Takaki Y."/>
            <person name="Nishi S."/>
            <person name="Hori S."/>
            <person name="Arai W."/>
            <person name="Tsubouchi T."/>
            <person name="Morono Y."/>
            <person name="Uchiyama I."/>
            <person name="Ito T."/>
            <person name="Fujiyama A."/>
            <person name="Inagaki F."/>
            <person name="Takami H."/>
        </authorList>
    </citation>
    <scope>NUCLEOTIDE SEQUENCE</scope>
    <source>
        <strain evidence="1">Expedition CK06-06</strain>
    </source>
</reference>